<dbReference type="GO" id="GO:0000723">
    <property type="term" value="P:telomere maintenance"/>
    <property type="evidence" value="ECO:0007669"/>
    <property type="project" value="InterPro"/>
</dbReference>
<organism evidence="3 4">
    <name type="scientific">Paramuricea clavata</name>
    <name type="common">Red gorgonian</name>
    <name type="synonym">Violescent sea-whip</name>
    <dbReference type="NCBI Taxonomy" id="317549"/>
    <lineage>
        <taxon>Eukaryota</taxon>
        <taxon>Metazoa</taxon>
        <taxon>Cnidaria</taxon>
        <taxon>Anthozoa</taxon>
        <taxon>Octocorallia</taxon>
        <taxon>Malacalcyonacea</taxon>
        <taxon>Plexauridae</taxon>
        <taxon>Paramuricea</taxon>
    </lineage>
</organism>
<protein>
    <recommendedName>
        <fullName evidence="1">ATP-dependent DNA helicase</fullName>
        <ecNumber evidence="1">5.6.2.3</ecNumber>
    </recommendedName>
</protein>
<comment type="catalytic activity">
    <reaction evidence="1">
        <text>ATP + H2O = ADP + phosphate + H(+)</text>
        <dbReference type="Rhea" id="RHEA:13065"/>
        <dbReference type="ChEBI" id="CHEBI:15377"/>
        <dbReference type="ChEBI" id="CHEBI:15378"/>
        <dbReference type="ChEBI" id="CHEBI:30616"/>
        <dbReference type="ChEBI" id="CHEBI:43474"/>
        <dbReference type="ChEBI" id="CHEBI:456216"/>
        <dbReference type="EC" id="5.6.2.3"/>
    </reaction>
</comment>
<dbReference type="EMBL" id="CACRXK020019171">
    <property type="protein sequence ID" value="CAB4033345.1"/>
    <property type="molecule type" value="Genomic_DNA"/>
</dbReference>
<dbReference type="SUPFAM" id="SSF52540">
    <property type="entry name" value="P-loop containing nucleoside triphosphate hydrolases"/>
    <property type="match status" value="1"/>
</dbReference>
<keyword evidence="1" id="KW-0067">ATP-binding</keyword>
<dbReference type="InterPro" id="IPR027417">
    <property type="entry name" value="P-loop_NTPase"/>
</dbReference>
<evidence type="ECO:0000256" key="2">
    <source>
        <dbReference type="SAM" id="MobiDB-lite"/>
    </source>
</evidence>
<dbReference type="OrthoDB" id="272985at2759"/>
<dbReference type="GO" id="GO:0006281">
    <property type="term" value="P:DNA repair"/>
    <property type="evidence" value="ECO:0007669"/>
    <property type="project" value="UniProtKB-KW"/>
</dbReference>
<dbReference type="PANTHER" id="PTHR47642">
    <property type="entry name" value="ATP-DEPENDENT DNA HELICASE"/>
    <property type="match status" value="1"/>
</dbReference>
<keyword evidence="1" id="KW-0547">Nucleotide-binding</keyword>
<sequence>MDDTAFRKLVRSLNKEQKLFFYHVLHSVKVSYKPLRLFLSGGTGVGKSWLTNALYEALIRYLNSVAGENPDDVKVVKVAPTGKAAFQLPANRGWEYCTLNSDRLNTIRSKLRNLKIIFIDEISMVGSGMFNFLNLRLQQILGSKLPFGGVSFITVGDLFQLQPVFDSNNAIFSMSTNEKAQVPAVDIVVRDISEQLKQKMKEKIPNDPTKTMGLYSIVFVTVGAKYDLTSNVSVLDGMTNGTECTVCKIDYRVTSSNRPSIIWVLFSEDTVGKSCRESHQHLYNAGVAATWTPILEITRQFKATRNKQVNILLSQFPIGHRSAAKTIHRCEGDTLDEAADINIFVETALCSNDNDDDYSLEGFDLFRNDIEPQIVTRTPCGSAIYIKNSLDCIILPFRYNYNKVEITITVINHPSSNGHVHIVGIYLSPTKVKFSQFIEALDHLQTTHLVNQQAIIFGDFNVDLSKNSHEYKALLSNRLQAIMDCNNDEQTTSSPKSKPENLQTEKSTLPPTTPPTRWPTTPTRPNRTSRTNSLEMPSSLAIAYLHNLSPIKESEKKNSYFNMKLQTRKRTYRAVCFDSELHDEFNTRYESSSPIKIANCQMKVSPRSNFEEILINKRSRILDPNEQEVDFDIDVDQREPKYQGVQVSVHEIKNLKSGTLLDVFGRITFQGEPQFVNIRGNKVKMEEAVITDDSATVRLVLWEADISKIESHRTYYLKRAIVKDFSNQNYITLNKQTEISESQRAVKRVDENVVNAVQHFIIPCPPEGVQSVHRYVLCKKCRKVLINSNRKLVKCSACGLTQLKSNYKPEIQATAFFIDKNGTKFSILLRDGIIQKLFQVYKSQTNDKQHFEFDQLTDEDILEIILSISEVNLTYNNNNVAQDVIVKQIRKHHKNREEPPVKIRNLAASSQKDDDNLLQNLGNDDDDSTVANINLDEQLD</sequence>
<name>A0A7D9JQ22_PARCT</name>
<accession>A0A7D9JQ22</accession>
<comment type="cofactor">
    <cofactor evidence="1">
        <name>Mg(2+)</name>
        <dbReference type="ChEBI" id="CHEBI:18420"/>
    </cofactor>
</comment>
<feature type="region of interest" description="Disordered" evidence="2">
    <location>
        <begin position="487"/>
        <end position="534"/>
    </location>
</feature>
<dbReference type="InterPro" id="IPR003593">
    <property type="entry name" value="AAA+_ATPase"/>
</dbReference>
<dbReference type="SUPFAM" id="SSF50249">
    <property type="entry name" value="Nucleic acid-binding proteins"/>
    <property type="match status" value="1"/>
</dbReference>
<keyword evidence="4" id="KW-1185">Reference proteome</keyword>
<dbReference type="Gene3D" id="3.40.50.300">
    <property type="entry name" value="P-loop containing nucleotide triphosphate hydrolases"/>
    <property type="match status" value="1"/>
</dbReference>
<dbReference type="GO" id="GO:0016787">
    <property type="term" value="F:hydrolase activity"/>
    <property type="evidence" value="ECO:0007669"/>
    <property type="project" value="UniProtKB-KW"/>
</dbReference>
<dbReference type="Gene3D" id="2.40.50.140">
    <property type="entry name" value="Nucleic acid-binding proteins"/>
    <property type="match status" value="1"/>
</dbReference>
<dbReference type="Gene3D" id="3.60.10.10">
    <property type="entry name" value="Endonuclease/exonuclease/phosphatase"/>
    <property type="match status" value="1"/>
</dbReference>
<feature type="compositionally biased region" description="Polar residues" evidence="2">
    <location>
        <begin position="488"/>
        <end position="507"/>
    </location>
</feature>
<evidence type="ECO:0000256" key="1">
    <source>
        <dbReference type="RuleBase" id="RU363044"/>
    </source>
</evidence>
<keyword evidence="1" id="KW-0233">DNA recombination</keyword>
<dbReference type="GO" id="GO:0043139">
    <property type="term" value="F:5'-3' DNA helicase activity"/>
    <property type="evidence" value="ECO:0007669"/>
    <property type="project" value="UniProtKB-EC"/>
</dbReference>
<dbReference type="InterPro" id="IPR012340">
    <property type="entry name" value="NA-bd_OB-fold"/>
</dbReference>
<comment type="caution">
    <text evidence="3">The sequence shown here is derived from an EMBL/GenBank/DDBJ whole genome shotgun (WGS) entry which is preliminary data.</text>
</comment>
<dbReference type="InterPro" id="IPR010285">
    <property type="entry name" value="DNA_helicase_pif1-like_DEAD"/>
</dbReference>
<keyword evidence="1" id="KW-0227">DNA damage</keyword>
<dbReference type="SUPFAM" id="SSF56219">
    <property type="entry name" value="DNase I-like"/>
    <property type="match status" value="1"/>
</dbReference>
<keyword evidence="1" id="KW-0378">Hydrolase</keyword>
<feature type="region of interest" description="Disordered" evidence="2">
    <location>
        <begin position="914"/>
        <end position="940"/>
    </location>
</feature>
<proteinExistence type="inferred from homology"/>
<evidence type="ECO:0000313" key="3">
    <source>
        <dbReference type="EMBL" id="CAB4033345.1"/>
    </source>
</evidence>
<evidence type="ECO:0000313" key="4">
    <source>
        <dbReference type="Proteomes" id="UP001152795"/>
    </source>
</evidence>
<dbReference type="GO" id="GO:0006310">
    <property type="term" value="P:DNA recombination"/>
    <property type="evidence" value="ECO:0007669"/>
    <property type="project" value="UniProtKB-KW"/>
</dbReference>
<dbReference type="SMART" id="SM00382">
    <property type="entry name" value="AAA"/>
    <property type="match status" value="1"/>
</dbReference>
<dbReference type="InterPro" id="IPR036691">
    <property type="entry name" value="Endo/exonu/phosph_ase_sf"/>
</dbReference>
<dbReference type="EC" id="5.6.2.3" evidence="1"/>
<feature type="compositionally biased region" description="Low complexity" evidence="2">
    <location>
        <begin position="518"/>
        <end position="531"/>
    </location>
</feature>
<reference evidence="3" key="1">
    <citation type="submission" date="2020-04" db="EMBL/GenBank/DDBJ databases">
        <authorList>
            <person name="Alioto T."/>
            <person name="Alioto T."/>
            <person name="Gomez Garrido J."/>
        </authorList>
    </citation>
    <scope>NUCLEOTIDE SEQUENCE</scope>
    <source>
        <strain evidence="3">A484AB</strain>
    </source>
</reference>
<dbReference type="InterPro" id="IPR051055">
    <property type="entry name" value="PIF1_helicase"/>
</dbReference>
<keyword evidence="1 3" id="KW-0347">Helicase</keyword>
<comment type="similarity">
    <text evidence="1">Belongs to the helicase family.</text>
</comment>
<keyword evidence="1" id="KW-0234">DNA repair</keyword>
<dbReference type="GO" id="GO:0005524">
    <property type="term" value="F:ATP binding"/>
    <property type="evidence" value="ECO:0007669"/>
    <property type="project" value="UniProtKB-KW"/>
</dbReference>
<dbReference type="Proteomes" id="UP001152795">
    <property type="component" value="Unassembled WGS sequence"/>
</dbReference>
<dbReference type="Pfam" id="PF05970">
    <property type="entry name" value="PIF1"/>
    <property type="match status" value="1"/>
</dbReference>
<dbReference type="AlphaFoldDB" id="A0A7D9JQ22"/>
<dbReference type="PANTHER" id="PTHR47642:SF8">
    <property type="entry name" value="ATP-DEPENDENT DNA HELICASE"/>
    <property type="match status" value="1"/>
</dbReference>
<gene>
    <name evidence="3" type="ORF">PACLA_8A035020</name>
</gene>